<organism evidence="2 3">
    <name type="scientific">Steccherinum ochraceum</name>
    <dbReference type="NCBI Taxonomy" id="92696"/>
    <lineage>
        <taxon>Eukaryota</taxon>
        <taxon>Fungi</taxon>
        <taxon>Dikarya</taxon>
        <taxon>Basidiomycota</taxon>
        <taxon>Agaricomycotina</taxon>
        <taxon>Agaricomycetes</taxon>
        <taxon>Polyporales</taxon>
        <taxon>Steccherinaceae</taxon>
        <taxon>Steccherinum</taxon>
    </lineage>
</organism>
<dbReference type="Proteomes" id="UP000292702">
    <property type="component" value="Unassembled WGS sequence"/>
</dbReference>
<keyword evidence="3" id="KW-1185">Reference proteome</keyword>
<dbReference type="SUPFAM" id="SSF81383">
    <property type="entry name" value="F-box domain"/>
    <property type="match status" value="1"/>
</dbReference>
<sequence>MAPFHISSLPPELLLSIFSFACVDNGQTGCVISSICKVFRSLCLDTGADLQFTALRGTVNMKKFLNMLRRRDERGRRVVSLLLRRDEQQHGNTKEYVLLLSIILRTISPLSLRTLYISYPYPSFTIFSSLVDVSLPSVVELRIWGPAEDYNSCSPSTTTTTELESTQTPTPDLGAELARIFPRVVSLGLEVNSRDNHRQAFELFLRSYCQIDSQTLVDSGIDIPSLRSHPLFLADPNPLDAQIPSSLLRLTVYLSPFTPMASESANAARVAKALFTVFKLEFETLEMRAKLASLSRFETLLMSTSKEDREDVILRHSQSIRQLRCPWSSSRADTASGEGTEEHGLDQTEEVVREWREESEKWLG</sequence>
<dbReference type="Gene3D" id="1.20.1280.50">
    <property type="match status" value="1"/>
</dbReference>
<dbReference type="InterPro" id="IPR036047">
    <property type="entry name" value="F-box-like_dom_sf"/>
</dbReference>
<dbReference type="AlphaFoldDB" id="A0A4R0RJS0"/>
<reference evidence="2 3" key="1">
    <citation type="submission" date="2018-11" db="EMBL/GenBank/DDBJ databases">
        <title>Genome assembly of Steccherinum ochraceum LE-BIN_3174, the white-rot fungus of the Steccherinaceae family (The Residual Polyporoid clade, Polyporales, Basidiomycota).</title>
        <authorList>
            <person name="Fedorova T.V."/>
            <person name="Glazunova O.A."/>
            <person name="Landesman E.O."/>
            <person name="Moiseenko K.V."/>
            <person name="Psurtseva N.V."/>
            <person name="Savinova O.S."/>
            <person name="Shakhova N.V."/>
            <person name="Tyazhelova T.V."/>
            <person name="Vasina D.V."/>
        </authorList>
    </citation>
    <scope>NUCLEOTIDE SEQUENCE [LARGE SCALE GENOMIC DNA]</scope>
    <source>
        <strain evidence="2 3">LE-BIN_3174</strain>
    </source>
</reference>
<gene>
    <name evidence="2" type="ORF">EIP91_001699</name>
</gene>
<accession>A0A4R0RJS0</accession>
<dbReference type="EMBL" id="RWJN01000147">
    <property type="protein sequence ID" value="TCD66145.1"/>
    <property type="molecule type" value="Genomic_DNA"/>
</dbReference>
<feature type="compositionally biased region" description="Basic and acidic residues" evidence="1">
    <location>
        <begin position="340"/>
        <end position="351"/>
    </location>
</feature>
<evidence type="ECO:0000256" key="1">
    <source>
        <dbReference type="SAM" id="MobiDB-lite"/>
    </source>
</evidence>
<evidence type="ECO:0000313" key="2">
    <source>
        <dbReference type="EMBL" id="TCD66145.1"/>
    </source>
</evidence>
<feature type="region of interest" description="Disordered" evidence="1">
    <location>
        <begin position="327"/>
        <end position="351"/>
    </location>
</feature>
<proteinExistence type="predicted"/>
<name>A0A4R0RJS0_9APHY</name>
<evidence type="ECO:0000313" key="3">
    <source>
        <dbReference type="Proteomes" id="UP000292702"/>
    </source>
</evidence>
<evidence type="ECO:0008006" key="4">
    <source>
        <dbReference type="Google" id="ProtNLM"/>
    </source>
</evidence>
<comment type="caution">
    <text evidence="2">The sequence shown here is derived from an EMBL/GenBank/DDBJ whole genome shotgun (WGS) entry which is preliminary data.</text>
</comment>
<dbReference type="STRING" id="92696.A0A4R0RJS0"/>
<protein>
    <recommendedName>
        <fullName evidence="4">F-box domain-containing protein</fullName>
    </recommendedName>
</protein>